<dbReference type="EMBL" id="GBRH01275557">
    <property type="protein sequence ID" value="JAD22338.1"/>
    <property type="molecule type" value="Transcribed_RNA"/>
</dbReference>
<reference evidence="1" key="2">
    <citation type="journal article" date="2015" name="Data Brief">
        <title>Shoot transcriptome of the giant reed, Arundo donax.</title>
        <authorList>
            <person name="Barrero R.A."/>
            <person name="Guerrero F.D."/>
            <person name="Moolhuijzen P."/>
            <person name="Goolsby J.A."/>
            <person name="Tidwell J."/>
            <person name="Bellgard S.E."/>
            <person name="Bellgard M.I."/>
        </authorList>
    </citation>
    <scope>NUCLEOTIDE SEQUENCE</scope>
    <source>
        <tissue evidence="1">Shoot tissue taken approximately 20 cm above the soil surface</tissue>
    </source>
</reference>
<protein>
    <submittedName>
        <fullName evidence="1">Uncharacterized protein</fullName>
    </submittedName>
</protein>
<accession>A0A0A8YAE2</accession>
<evidence type="ECO:0000313" key="1">
    <source>
        <dbReference type="EMBL" id="JAD22338.1"/>
    </source>
</evidence>
<sequence length="42" mass="4955">MKNHLNSSYMMYFTKNFRLSIDCMKKVPSHEKKVPSQCITST</sequence>
<reference evidence="1" key="1">
    <citation type="submission" date="2014-09" db="EMBL/GenBank/DDBJ databases">
        <authorList>
            <person name="Magalhaes I.L.F."/>
            <person name="Oliveira U."/>
            <person name="Santos F.R."/>
            <person name="Vidigal T.H.D.A."/>
            <person name="Brescovit A.D."/>
            <person name="Santos A.J."/>
        </authorList>
    </citation>
    <scope>NUCLEOTIDE SEQUENCE</scope>
    <source>
        <tissue evidence="1">Shoot tissue taken approximately 20 cm above the soil surface</tissue>
    </source>
</reference>
<proteinExistence type="predicted"/>
<dbReference type="AlphaFoldDB" id="A0A0A8YAE2"/>
<name>A0A0A8YAE2_ARUDO</name>
<organism evidence="1">
    <name type="scientific">Arundo donax</name>
    <name type="common">Giant reed</name>
    <name type="synonym">Donax arundinaceus</name>
    <dbReference type="NCBI Taxonomy" id="35708"/>
    <lineage>
        <taxon>Eukaryota</taxon>
        <taxon>Viridiplantae</taxon>
        <taxon>Streptophyta</taxon>
        <taxon>Embryophyta</taxon>
        <taxon>Tracheophyta</taxon>
        <taxon>Spermatophyta</taxon>
        <taxon>Magnoliopsida</taxon>
        <taxon>Liliopsida</taxon>
        <taxon>Poales</taxon>
        <taxon>Poaceae</taxon>
        <taxon>PACMAD clade</taxon>
        <taxon>Arundinoideae</taxon>
        <taxon>Arundineae</taxon>
        <taxon>Arundo</taxon>
    </lineage>
</organism>